<dbReference type="Proteomes" id="UP000248863">
    <property type="component" value="Unassembled WGS sequence"/>
</dbReference>
<dbReference type="OrthoDB" id="7961021at2"/>
<organism evidence="3 4">
    <name type="scientific">Rhodoplanes elegans</name>
    <dbReference type="NCBI Taxonomy" id="29408"/>
    <lineage>
        <taxon>Bacteria</taxon>
        <taxon>Pseudomonadati</taxon>
        <taxon>Pseudomonadota</taxon>
        <taxon>Alphaproteobacteria</taxon>
        <taxon>Hyphomicrobiales</taxon>
        <taxon>Nitrobacteraceae</taxon>
        <taxon>Rhodoplanes</taxon>
    </lineage>
</organism>
<proteinExistence type="predicted"/>
<keyword evidence="4" id="KW-1185">Reference proteome</keyword>
<accession>A0A327JYX1</accession>
<feature type="transmembrane region" description="Helical" evidence="2">
    <location>
        <begin position="128"/>
        <end position="149"/>
    </location>
</feature>
<name>A0A327JYX1_9BRAD</name>
<keyword evidence="2" id="KW-1133">Transmembrane helix</keyword>
<feature type="transmembrane region" description="Helical" evidence="2">
    <location>
        <begin position="44"/>
        <end position="64"/>
    </location>
</feature>
<gene>
    <name evidence="3" type="ORF">CH338_26995</name>
</gene>
<dbReference type="AlphaFoldDB" id="A0A327JYX1"/>
<feature type="non-terminal residue" evidence="3">
    <location>
        <position position="188"/>
    </location>
</feature>
<keyword evidence="2" id="KW-0472">Membrane</keyword>
<dbReference type="EMBL" id="NPEU01000566">
    <property type="protein sequence ID" value="RAI30806.1"/>
    <property type="molecule type" value="Genomic_DNA"/>
</dbReference>
<evidence type="ECO:0000313" key="3">
    <source>
        <dbReference type="EMBL" id="RAI30806.1"/>
    </source>
</evidence>
<protein>
    <submittedName>
        <fullName evidence="3">Uncharacterized protein</fullName>
    </submittedName>
</protein>
<reference evidence="3 4" key="1">
    <citation type="submission" date="2017-07" db="EMBL/GenBank/DDBJ databases">
        <title>Draft Genome Sequences of Select Purple Nonsulfur Bacteria.</title>
        <authorList>
            <person name="Lasarre B."/>
            <person name="Mckinlay J.B."/>
        </authorList>
    </citation>
    <scope>NUCLEOTIDE SEQUENCE [LARGE SCALE GENOMIC DNA]</scope>
    <source>
        <strain evidence="3 4">DSM 11907</strain>
    </source>
</reference>
<evidence type="ECO:0000256" key="1">
    <source>
        <dbReference type="SAM" id="MobiDB-lite"/>
    </source>
</evidence>
<feature type="region of interest" description="Disordered" evidence="1">
    <location>
        <begin position="163"/>
        <end position="188"/>
    </location>
</feature>
<sequence>MRQDTITFTQRPFAEHPFTGRLVSAGALTDGAGVRARLEADARLALRTLGVFYIALWGITWLILAYGGELLRPDHGCRLEGLSALFLWHCTGGAHLPVVADLANGVLASTVWAPLVVLTAAVQPEVRLVAFLVVGLHVVGLPAALLIAIRGGERLCDRIARRPSGAPSGAPSATAASDPASEPSLAVA</sequence>
<evidence type="ECO:0000256" key="2">
    <source>
        <dbReference type="SAM" id="Phobius"/>
    </source>
</evidence>
<keyword evidence="2" id="KW-0812">Transmembrane</keyword>
<dbReference type="RefSeq" id="WP_146618941.1">
    <property type="nucleotide sequence ID" value="NZ_NPEU01000566.1"/>
</dbReference>
<comment type="caution">
    <text evidence="3">The sequence shown here is derived from an EMBL/GenBank/DDBJ whole genome shotgun (WGS) entry which is preliminary data.</text>
</comment>
<evidence type="ECO:0000313" key="4">
    <source>
        <dbReference type="Proteomes" id="UP000248863"/>
    </source>
</evidence>